<reference evidence="1 2" key="1">
    <citation type="submission" date="2016-09" db="EMBL/GenBank/DDBJ databases">
        <title>The draft genome of Dichanthelium oligosanthes: A C3 panicoid grass species.</title>
        <authorList>
            <person name="Studer A.J."/>
            <person name="Schnable J.C."/>
            <person name="Brutnell T.P."/>
        </authorList>
    </citation>
    <scope>NUCLEOTIDE SEQUENCE [LARGE SCALE GENOMIC DNA]</scope>
    <source>
        <strain evidence="2">cv. Kellogg 1175</strain>
        <tissue evidence="1">Leaf</tissue>
    </source>
</reference>
<gene>
    <name evidence="1" type="ORF">BAE44_0018028</name>
</gene>
<protein>
    <submittedName>
        <fullName evidence="1">Uncharacterized protein</fullName>
    </submittedName>
</protein>
<dbReference type="EMBL" id="LWDX02049117">
    <property type="protein sequence ID" value="OEL20953.1"/>
    <property type="molecule type" value="Genomic_DNA"/>
</dbReference>
<proteinExistence type="predicted"/>
<evidence type="ECO:0000313" key="2">
    <source>
        <dbReference type="Proteomes" id="UP000095767"/>
    </source>
</evidence>
<dbReference type="STRING" id="888268.A0A1E5V712"/>
<comment type="caution">
    <text evidence="1">The sequence shown here is derived from an EMBL/GenBank/DDBJ whole genome shotgun (WGS) entry which is preliminary data.</text>
</comment>
<feature type="non-terminal residue" evidence="1">
    <location>
        <position position="1"/>
    </location>
</feature>
<sequence length="100" mass="10923">LGAAEWSRIRPLRTEVHRMASAAERAPVELGSDREAKFIKEHVAGEFELGLIVSGEFKYQAHSGRRSTRVSCPLKLSLSTSTAAAAFARIKCTEACMDDS</sequence>
<accession>A0A1E5V712</accession>
<name>A0A1E5V712_9POAL</name>
<organism evidence="1 2">
    <name type="scientific">Dichanthelium oligosanthes</name>
    <dbReference type="NCBI Taxonomy" id="888268"/>
    <lineage>
        <taxon>Eukaryota</taxon>
        <taxon>Viridiplantae</taxon>
        <taxon>Streptophyta</taxon>
        <taxon>Embryophyta</taxon>
        <taxon>Tracheophyta</taxon>
        <taxon>Spermatophyta</taxon>
        <taxon>Magnoliopsida</taxon>
        <taxon>Liliopsida</taxon>
        <taxon>Poales</taxon>
        <taxon>Poaceae</taxon>
        <taxon>PACMAD clade</taxon>
        <taxon>Panicoideae</taxon>
        <taxon>Panicodae</taxon>
        <taxon>Paniceae</taxon>
        <taxon>Dichantheliinae</taxon>
        <taxon>Dichanthelium</taxon>
    </lineage>
</organism>
<dbReference type="AlphaFoldDB" id="A0A1E5V712"/>
<evidence type="ECO:0000313" key="1">
    <source>
        <dbReference type="EMBL" id="OEL20953.1"/>
    </source>
</evidence>
<dbReference type="OrthoDB" id="695001at2759"/>
<keyword evidence="2" id="KW-1185">Reference proteome</keyword>
<dbReference type="Proteomes" id="UP000095767">
    <property type="component" value="Unassembled WGS sequence"/>
</dbReference>